<feature type="compositionally biased region" description="Low complexity" evidence="9">
    <location>
        <begin position="185"/>
        <end position="213"/>
    </location>
</feature>
<evidence type="ECO:0000256" key="1">
    <source>
        <dbReference type="ARBA" id="ARBA00009776"/>
    </source>
</evidence>
<dbReference type="InterPro" id="IPR039430">
    <property type="entry name" value="Thymidylate_kin-like_dom"/>
</dbReference>
<evidence type="ECO:0000256" key="8">
    <source>
        <dbReference type="ARBA" id="ARBA00048743"/>
    </source>
</evidence>
<dbReference type="InterPro" id="IPR027417">
    <property type="entry name" value="P-loop_NTPase"/>
</dbReference>
<evidence type="ECO:0000256" key="6">
    <source>
        <dbReference type="ARBA" id="ARBA00022777"/>
    </source>
</evidence>
<dbReference type="PANTHER" id="PTHR10344:SF4">
    <property type="entry name" value="UMP-CMP KINASE 2, MITOCHONDRIAL"/>
    <property type="match status" value="1"/>
</dbReference>
<organism evidence="11">
    <name type="scientific">freshwater metagenome</name>
    <dbReference type="NCBI Taxonomy" id="449393"/>
    <lineage>
        <taxon>unclassified sequences</taxon>
        <taxon>metagenomes</taxon>
        <taxon>ecological metagenomes</taxon>
    </lineage>
</organism>
<dbReference type="Pfam" id="PF02223">
    <property type="entry name" value="Thymidylate_kin"/>
    <property type="match status" value="1"/>
</dbReference>
<sequence length="213" mass="23375">MLYAADRAHHVFSVIRPALEAGDIVITDRYFDSSIAYQGAGRILEPGEVARISRWATESLFPTLTIILDLPAEIGLGRLKKKDRLESEPLNFHERIRQEYLQLALLDPERYLVLDGQMSVEDIHAAIISRVADLPALSKVPKKPKYRPHPLQAIAKSGALVQAKAKSATRAVTKKPVRKPKSDKSVATTTKPATSKSSASKPATSKSSKASKK</sequence>
<evidence type="ECO:0000256" key="5">
    <source>
        <dbReference type="ARBA" id="ARBA00022741"/>
    </source>
</evidence>
<dbReference type="PANTHER" id="PTHR10344">
    <property type="entry name" value="THYMIDYLATE KINASE"/>
    <property type="match status" value="1"/>
</dbReference>
<dbReference type="Gene3D" id="3.40.50.300">
    <property type="entry name" value="P-loop containing nucleotide triphosphate hydrolases"/>
    <property type="match status" value="1"/>
</dbReference>
<dbReference type="AlphaFoldDB" id="A0A6J7BNJ4"/>
<dbReference type="GO" id="GO:0006233">
    <property type="term" value="P:dTDP biosynthetic process"/>
    <property type="evidence" value="ECO:0007669"/>
    <property type="project" value="InterPro"/>
</dbReference>
<keyword evidence="7" id="KW-0067">ATP-binding</keyword>
<dbReference type="InterPro" id="IPR018094">
    <property type="entry name" value="Thymidylate_kinase"/>
</dbReference>
<keyword evidence="3" id="KW-0808">Transferase</keyword>
<evidence type="ECO:0000313" key="11">
    <source>
        <dbReference type="EMBL" id="CAB4845713.1"/>
    </source>
</evidence>
<dbReference type="GO" id="GO:0005524">
    <property type="term" value="F:ATP binding"/>
    <property type="evidence" value="ECO:0007669"/>
    <property type="project" value="UniProtKB-KW"/>
</dbReference>
<dbReference type="SUPFAM" id="SSF52540">
    <property type="entry name" value="P-loop containing nucleoside triphosphate hydrolases"/>
    <property type="match status" value="1"/>
</dbReference>
<dbReference type="CDD" id="cd01672">
    <property type="entry name" value="TMPK"/>
    <property type="match status" value="1"/>
</dbReference>
<dbReference type="EC" id="2.7.4.9" evidence="2"/>
<evidence type="ECO:0000259" key="10">
    <source>
        <dbReference type="Pfam" id="PF02223"/>
    </source>
</evidence>
<evidence type="ECO:0000256" key="9">
    <source>
        <dbReference type="SAM" id="MobiDB-lite"/>
    </source>
</evidence>
<dbReference type="InterPro" id="IPR018095">
    <property type="entry name" value="Thymidylate_kin_CS"/>
</dbReference>
<dbReference type="PROSITE" id="PS01331">
    <property type="entry name" value="THYMIDYLATE_KINASE"/>
    <property type="match status" value="1"/>
</dbReference>
<comment type="similarity">
    <text evidence="1">Belongs to the thymidylate kinase family.</text>
</comment>
<dbReference type="GO" id="GO:0004798">
    <property type="term" value="F:dTMP kinase activity"/>
    <property type="evidence" value="ECO:0007669"/>
    <property type="project" value="UniProtKB-EC"/>
</dbReference>
<keyword evidence="4" id="KW-0545">Nucleotide biosynthesis</keyword>
<keyword evidence="6" id="KW-0418">Kinase</keyword>
<evidence type="ECO:0000256" key="2">
    <source>
        <dbReference type="ARBA" id="ARBA00012980"/>
    </source>
</evidence>
<accession>A0A6J7BNJ4</accession>
<dbReference type="GO" id="GO:0005829">
    <property type="term" value="C:cytosol"/>
    <property type="evidence" value="ECO:0007669"/>
    <property type="project" value="TreeGrafter"/>
</dbReference>
<keyword evidence="5" id="KW-0547">Nucleotide-binding</keyword>
<comment type="catalytic activity">
    <reaction evidence="8">
        <text>dTMP + ATP = dTDP + ADP</text>
        <dbReference type="Rhea" id="RHEA:13517"/>
        <dbReference type="ChEBI" id="CHEBI:30616"/>
        <dbReference type="ChEBI" id="CHEBI:58369"/>
        <dbReference type="ChEBI" id="CHEBI:63528"/>
        <dbReference type="ChEBI" id="CHEBI:456216"/>
        <dbReference type="EC" id="2.7.4.9"/>
    </reaction>
</comment>
<feature type="region of interest" description="Disordered" evidence="9">
    <location>
        <begin position="165"/>
        <end position="213"/>
    </location>
</feature>
<evidence type="ECO:0000256" key="7">
    <source>
        <dbReference type="ARBA" id="ARBA00022840"/>
    </source>
</evidence>
<gene>
    <name evidence="11" type="ORF">UFOPK3241_01573</name>
</gene>
<feature type="domain" description="Thymidylate kinase-like" evidence="10">
    <location>
        <begin position="2"/>
        <end position="127"/>
    </location>
</feature>
<feature type="compositionally biased region" description="Basic residues" evidence="9">
    <location>
        <begin position="172"/>
        <end position="181"/>
    </location>
</feature>
<dbReference type="GO" id="GO:0006235">
    <property type="term" value="P:dTTP biosynthetic process"/>
    <property type="evidence" value="ECO:0007669"/>
    <property type="project" value="TreeGrafter"/>
</dbReference>
<dbReference type="GO" id="GO:0006227">
    <property type="term" value="P:dUDP biosynthetic process"/>
    <property type="evidence" value="ECO:0007669"/>
    <property type="project" value="TreeGrafter"/>
</dbReference>
<proteinExistence type="inferred from homology"/>
<name>A0A6J7BNJ4_9ZZZZ</name>
<evidence type="ECO:0000256" key="4">
    <source>
        <dbReference type="ARBA" id="ARBA00022727"/>
    </source>
</evidence>
<reference evidence="11" key="1">
    <citation type="submission" date="2020-05" db="EMBL/GenBank/DDBJ databases">
        <authorList>
            <person name="Chiriac C."/>
            <person name="Salcher M."/>
            <person name="Ghai R."/>
            <person name="Kavagutti S V."/>
        </authorList>
    </citation>
    <scope>NUCLEOTIDE SEQUENCE</scope>
</reference>
<dbReference type="EMBL" id="CAFAZX010000158">
    <property type="protein sequence ID" value="CAB4845713.1"/>
    <property type="molecule type" value="Genomic_DNA"/>
</dbReference>
<protein>
    <recommendedName>
        <fullName evidence="2">dTMP kinase</fullName>
        <ecNumber evidence="2">2.7.4.9</ecNumber>
    </recommendedName>
</protein>
<dbReference type="NCBIfam" id="TIGR00041">
    <property type="entry name" value="DTMP_kinase"/>
    <property type="match status" value="1"/>
</dbReference>
<evidence type="ECO:0000256" key="3">
    <source>
        <dbReference type="ARBA" id="ARBA00022679"/>
    </source>
</evidence>